<dbReference type="NCBIfam" id="TIGR03605">
    <property type="entry name" value="antibiot_sagB"/>
    <property type="match status" value="1"/>
</dbReference>
<reference evidence="2 3" key="1">
    <citation type="submission" date="2009-06" db="EMBL/GenBank/DDBJ databases">
        <title>Complete sequence of Thermotogales bacterium TBF 19.5.1.</title>
        <authorList>
            <consortium name="US DOE Joint Genome Institute"/>
            <person name="Lucas S."/>
            <person name="Copeland A."/>
            <person name="Lapidus A."/>
            <person name="Glavina del Rio T."/>
            <person name="Tice H."/>
            <person name="Bruce D."/>
            <person name="Goodwin L."/>
            <person name="Pitluck S."/>
            <person name="Chertkov O."/>
            <person name="Brettin T."/>
            <person name="Detter J.C."/>
            <person name="Han C."/>
            <person name="Schmutz J."/>
            <person name="Larimer F."/>
            <person name="Land M."/>
            <person name="Hauser L."/>
            <person name="Kyrpides N."/>
            <person name="Ovchinnikova G."/>
            <person name="Noll K."/>
        </authorList>
    </citation>
    <scope>NUCLEOTIDE SEQUENCE [LARGE SCALE GENOMIC DNA]</scope>
    <source>
        <strain evidence="3">ATCC BAA-1733 / DSM 21960 / TBF 19.5.1</strain>
    </source>
</reference>
<sequence length="229" mass="25951">MVSCRLWVVHEKLSLTERTRNDADIVDLTLPDKFTVGDVPLREVITKRRSRRKFAKKPLTLEELSFLLWSTQGVKEVFDNKVTLRTVPSAGARHPFETYLAIHDVEGIKPGLYRYLALEHKLLFLKEVDELPRKLIEASLGQRFVGECAVTFIWTVIPYRTEWRYAQASHKVIAIDIGHVCQNLYLAAEAIGAGTCAVAAYDQSKMDSLIGVDGEEEFVIYMAPVGKLE</sequence>
<dbReference type="Pfam" id="PF00881">
    <property type="entry name" value="Nitroreductase"/>
    <property type="match status" value="1"/>
</dbReference>
<reference evidence="2 3" key="2">
    <citation type="journal article" date="2011" name="J. Bacteriol.">
        <title>Genome Sequence of Kosmotoga olearia Strain TBF 19.5.1, a Thermophilic Bacterium with a Wide Growth Temperature Range, Isolated from the Troll B Oil Platform in the North Sea.</title>
        <authorList>
            <person name="Swithers K.S."/>
            <person name="Dipippo J.L."/>
            <person name="Bruce D.C."/>
            <person name="Detter C."/>
            <person name="Tapia R."/>
            <person name="Han S."/>
            <person name="Goodwin L.A."/>
            <person name="Han J."/>
            <person name="Woyke T."/>
            <person name="Pitluck S."/>
            <person name="Pennacchio L."/>
            <person name="Nolan M."/>
            <person name="Mikhailova N."/>
            <person name="Land M.L."/>
            <person name="Nesbo C.L."/>
            <person name="Gogarten J.P."/>
            <person name="Noll K.M."/>
        </authorList>
    </citation>
    <scope>NUCLEOTIDE SEQUENCE [LARGE SCALE GENOMIC DNA]</scope>
    <source>
        <strain evidence="3">ATCC BAA-1733 / DSM 21960 / TBF 19.5.1</strain>
    </source>
</reference>
<gene>
    <name evidence="2" type="ordered locus">Kole_0740</name>
</gene>
<dbReference type="KEGG" id="kol:Kole_0740"/>
<dbReference type="PANTHER" id="PTHR43745:SF2">
    <property type="entry name" value="NITROREDUCTASE MJ1384-RELATED"/>
    <property type="match status" value="1"/>
</dbReference>
<dbReference type="eggNOG" id="COG0778">
    <property type="taxonomic scope" value="Bacteria"/>
</dbReference>
<organism evidence="2 3">
    <name type="scientific">Kosmotoga olearia (strain ATCC BAA-1733 / DSM 21960 / TBF 19.5.1)</name>
    <dbReference type="NCBI Taxonomy" id="521045"/>
    <lineage>
        <taxon>Bacteria</taxon>
        <taxon>Thermotogati</taxon>
        <taxon>Thermotogota</taxon>
        <taxon>Thermotogae</taxon>
        <taxon>Kosmotogales</taxon>
        <taxon>Kosmotogaceae</taxon>
        <taxon>Kosmotoga</taxon>
    </lineage>
</organism>
<dbReference type="InterPro" id="IPR029479">
    <property type="entry name" value="Nitroreductase"/>
</dbReference>
<dbReference type="RefSeq" id="WP_015868120.1">
    <property type="nucleotide sequence ID" value="NC_012785.1"/>
</dbReference>
<dbReference type="CDD" id="cd02142">
    <property type="entry name" value="McbC_SagB-like_oxidoreductase"/>
    <property type="match status" value="1"/>
</dbReference>
<accession>C5CFN6</accession>
<keyword evidence="3" id="KW-1185">Reference proteome</keyword>
<dbReference type="HOGENOM" id="CLU_059362_3_0_0"/>
<dbReference type="PANTHER" id="PTHR43745">
    <property type="entry name" value="NITROREDUCTASE MJ1384-RELATED"/>
    <property type="match status" value="1"/>
</dbReference>
<dbReference type="InterPro" id="IPR020051">
    <property type="entry name" value="SagB-type_dehydrogenase"/>
</dbReference>
<proteinExistence type="predicted"/>
<name>C5CFN6_KOSOT</name>
<dbReference type="AlphaFoldDB" id="C5CFN6"/>
<evidence type="ECO:0000313" key="2">
    <source>
        <dbReference type="EMBL" id="ACR79454.1"/>
    </source>
</evidence>
<evidence type="ECO:0000259" key="1">
    <source>
        <dbReference type="Pfam" id="PF00881"/>
    </source>
</evidence>
<dbReference type="EMBL" id="CP001634">
    <property type="protein sequence ID" value="ACR79454.1"/>
    <property type="molecule type" value="Genomic_DNA"/>
</dbReference>
<dbReference type="GO" id="GO:0016491">
    <property type="term" value="F:oxidoreductase activity"/>
    <property type="evidence" value="ECO:0007669"/>
    <property type="project" value="InterPro"/>
</dbReference>
<feature type="domain" description="Nitroreductase" evidence="1">
    <location>
        <begin position="45"/>
        <end position="227"/>
    </location>
</feature>
<dbReference type="Gene3D" id="3.40.109.10">
    <property type="entry name" value="NADH Oxidase"/>
    <property type="match status" value="1"/>
</dbReference>
<dbReference type="SUPFAM" id="SSF55469">
    <property type="entry name" value="FMN-dependent nitroreductase-like"/>
    <property type="match status" value="1"/>
</dbReference>
<protein>
    <submittedName>
        <fullName evidence="2">Nitroreductase</fullName>
    </submittedName>
</protein>
<dbReference type="Proteomes" id="UP000002382">
    <property type="component" value="Chromosome"/>
</dbReference>
<dbReference type="InterPro" id="IPR052544">
    <property type="entry name" value="Bacteriocin_Proc_Enz"/>
</dbReference>
<evidence type="ECO:0000313" key="3">
    <source>
        <dbReference type="Proteomes" id="UP000002382"/>
    </source>
</evidence>
<dbReference type="InterPro" id="IPR000415">
    <property type="entry name" value="Nitroreductase-like"/>
</dbReference>
<dbReference type="STRING" id="521045.Kole_0740"/>